<dbReference type="Proteomes" id="UP000222079">
    <property type="component" value="Segment"/>
</dbReference>
<dbReference type="EMBL" id="KU886224">
    <property type="protein sequence ID" value="ANH52056.1"/>
    <property type="molecule type" value="Genomic_DNA"/>
</dbReference>
<evidence type="ECO:0000313" key="2">
    <source>
        <dbReference type="Proteomes" id="UP000222079"/>
    </source>
</evidence>
<sequence>MGVSTAAARRSKEGVFTRSIEVRHDHWKRDITDLGLDVHNLVLCKQEIVSVTVTAWRAYDECGVLRGSAKELKLDITEWFLGDKGPVINDAIKPLTFAFIINQQRSQRTPWVKDVRLGLNLSIVYKRIQQ</sequence>
<evidence type="ECO:0000313" key="1">
    <source>
        <dbReference type="EMBL" id="ANH52056.1"/>
    </source>
</evidence>
<reference evidence="1 2" key="1">
    <citation type="submission" date="2016-03" db="EMBL/GenBank/DDBJ databases">
        <authorList>
            <person name="Sharma R."/>
            <person name="Esplin I.N.D."/>
            <person name="Berg J.A."/>
            <person name="Jensen G.L."/>
            <person name="Keele B.R."/>
            <person name="Ward M.E.H."/>
            <person name="Breakwell D.P."/>
            <person name="Hope S."/>
            <person name="Grose J.H."/>
        </authorList>
    </citation>
    <scope>NUCLEOTIDE SEQUENCE [LARGE SCALE GENOMIC DNA]</scope>
</reference>
<gene>
    <name evidence="1" type="ORF">RAY_276</name>
</gene>
<protein>
    <submittedName>
        <fullName evidence="1">Uncharacterized protein</fullName>
    </submittedName>
</protein>
<keyword evidence="2" id="KW-1185">Reference proteome</keyword>
<accession>A0A173GEN3</accession>
<name>A0A173GEN3_9CAUD</name>
<organism evidence="1 2">
    <name type="scientific">Erwinia phage vB_EamM_RAY</name>
    <dbReference type="NCBI Taxonomy" id="1815987"/>
    <lineage>
        <taxon>Viruses</taxon>
        <taxon>Duplodnaviria</taxon>
        <taxon>Heunggongvirae</taxon>
        <taxon>Uroviricota</taxon>
        <taxon>Caudoviricetes</taxon>
        <taxon>Chimalliviridae</taxon>
        <taxon>Agricanvirus</taxon>
        <taxon>Agricanvirus ray</taxon>
    </lineage>
</organism>
<proteinExistence type="predicted"/>